<evidence type="ECO:0000313" key="12">
    <source>
        <dbReference type="Proteomes" id="UP000079169"/>
    </source>
</evidence>
<dbReference type="GO" id="GO:0005634">
    <property type="term" value="C:nucleus"/>
    <property type="evidence" value="ECO:0007669"/>
    <property type="project" value="TreeGrafter"/>
</dbReference>
<dbReference type="OMA" id="RNGTHIC"/>
<dbReference type="GO" id="GO:0000245">
    <property type="term" value="P:spliceosomal complex assembly"/>
    <property type="evidence" value="ECO:0007669"/>
    <property type="project" value="TreeGrafter"/>
</dbReference>
<keyword evidence="6 9" id="KW-0067">ATP-binding</keyword>
<evidence type="ECO:0000313" key="13">
    <source>
        <dbReference type="RefSeq" id="XP_008468605.1"/>
    </source>
</evidence>
<dbReference type="InterPro" id="IPR008271">
    <property type="entry name" value="Ser/Thr_kinase_AS"/>
</dbReference>
<evidence type="ECO:0000256" key="3">
    <source>
        <dbReference type="ARBA" id="ARBA00022679"/>
    </source>
</evidence>
<organism evidence="12 13">
    <name type="scientific">Diaphorina citri</name>
    <name type="common">Asian citrus psyllid</name>
    <dbReference type="NCBI Taxonomy" id="121845"/>
    <lineage>
        <taxon>Eukaryota</taxon>
        <taxon>Metazoa</taxon>
        <taxon>Ecdysozoa</taxon>
        <taxon>Arthropoda</taxon>
        <taxon>Hexapoda</taxon>
        <taxon>Insecta</taxon>
        <taxon>Pterygota</taxon>
        <taxon>Neoptera</taxon>
        <taxon>Paraneoptera</taxon>
        <taxon>Hemiptera</taxon>
        <taxon>Sternorrhyncha</taxon>
        <taxon>Psylloidea</taxon>
        <taxon>Psyllidae</taxon>
        <taxon>Diaphorininae</taxon>
        <taxon>Diaphorina</taxon>
    </lineage>
</organism>
<feature type="compositionally biased region" description="Polar residues" evidence="10">
    <location>
        <begin position="308"/>
        <end position="325"/>
    </location>
</feature>
<keyword evidence="3" id="KW-0808">Transferase</keyword>
<evidence type="ECO:0000256" key="8">
    <source>
        <dbReference type="ARBA" id="ARBA00048679"/>
    </source>
</evidence>
<keyword evidence="2" id="KW-0723">Serine/threonine-protein kinase</keyword>
<dbReference type="PaxDb" id="121845-A0A1S3CVG5"/>
<dbReference type="PROSITE" id="PS50011">
    <property type="entry name" value="PROTEIN_KINASE_DOM"/>
    <property type="match status" value="1"/>
</dbReference>
<comment type="catalytic activity">
    <reaction evidence="8">
        <text>L-seryl-[protein] + ATP = O-phospho-L-seryl-[protein] + ADP + H(+)</text>
        <dbReference type="Rhea" id="RHEA:17989"/>
        <dbReference type="Rhea" id="RHEA-COMP:9863"/>
        <dbReference type="Rhea" id="RHEA-COMP:11604"/>
        <dbReference type="ChEBI" id="CHEBI:15378"/>
        <dbReference type="ChEBI" id="CHEBI:29999"/>
        <dbReference type="ChEBI" id="CHEBI:30616"/>
        <dbReference type="ChEBI" id="CHEBI:83421"/>
        <dbReference type="ChEBI" id="CHEBI:456216"/>
        <dbReference type="EC" id="2.7.11.1"/>
    </reaction>
</comment>
<evidence type="ECO:0000259" key="11">
    <source>
        <dbReference type="PROSITE" id="PS50011"/>
    </source>
</evidence>
<dbReference type="GO" id="GO:0050684">
    <property type="term" value="P:regulation of mRNA processing"/>
    <property type="evidence" value="ECO:0007669"/>
    <property type="project" value="TreeGrafter"/>
</dbReference>
<dbReference type="PANTHER" id="PTHR47634">
    <property type="entry name" value="PROTEIN KINASE DOMAIN-CONTAINING PROTEIN-RELATED"/>
    <property type="match status" value="1"/>
</dbReference>
<dbReference type="Gene3D" id="3.30.200.20">
    <property type="entry name" value="Phosphorylase Kinase, domain 1"/>
    <property type="match status" value="1"/>
</dbReference>
<evidence type="ECO:0000256" key="1">
    <source>
        <dbReference type="ARBA" id="ARBA00012513"/>
    </source>
</evidence>
<dbReference type="GeneID" id="103505999"/>
<reference evidence="13" key="1">
    <citation type="submission" date="2025-08" db="UniProtKB">
        <authorList>
            <consortium name="RefSeq"/>
        </authorList>
    </citation>
    <scope>IDENTIFICATION</scope>
</reference>
<evidence type="ECO:0000256" key="4">
    <source>
        <dbReference type="ARBA" id="ARBA00022741"/>
    </source>
</evidence>
<dbReference type="STRING" id="121845.A0A1S3CVG5"/>
<dbReference type="PANTHER" id="PTHR47634:SF9">
    <property type="entry name" value="PROTEIN KINASE DOMAIN-CONTAINING PROTEIN-RELATED"/>
    <property type="match status" value="1"/>
</dbReference>
<evidence type="ECO:0000256" key="9">
    <source>
        <dbReference type="PROSITE-ProRule" id="PRU10141"/>
    </source>
</evidence>
<dbReference type="KEGG" id="dci:103505999"/>
<keyword evidence="4 9" id="KW-0547">Nucleotide-binding</keyword>
<dbReference type="GO" id="GO:0005524">
    <property type="term" value="F:ATP binding"/>
    <property type="evidence" value="ECO:0007669"/>
    <property type="project" value="UniProtKB-UniRule"/>
</dbReference>
<feature type="region of interest" description="Disordered" evidence="10">
    <location>
        <begin position="279"/>
        <end position="328"/>
    </location>
</feature>
<dbReference type="Proteomes" id="UP000079169">
    <property type="component" value="Unplaced"/>
</dbReference>
<evidence type="ECO:0000256" key="10">
    <source>
        <dbReference type="SAM" id="MobiDB-lite"/>
    </source>
</evidence>
<dbReference type="SMART" id="SM00220">
    <property type="entry name" value="S_TKc"/>
    <property type="match status" value="1"/>
</dbReference>
<dbReference type="PROSITE" id="PS00107">
    <property type="entry name" value="PROTEIN_KINASE_ATP"/>
    <property type="match status" value="1"/>
</dbReference>
<proteinExistence type="predicted"/>
<gene>
    <name evidence="13" type="primary">LOC103505999</name>
</gene>
<dbReference type="InterPro" id="IPR017441">
    <property type="entry name" value="Protein_kinase_ATP_BS"/>
</dbReference>
<evidence type="ECO:0000256" key="5">
    <source>
        <dbReference type="ARBA" id="ARBA00022777"/>
    </source>
</evidence>
<feature type="domain" description="Protein kinase" evidence="11">
    <location>
        <begin position="87"/>
        <end position="749"/>
    </location>
</feature>
<dbReference type="SUPFAM" id="SSF56112">
    <property type="entry name" value="Protein kinase-like (PK-like)"/>
    <property type="match status" value="1"/>
</dbReference>
<dbReference type="InterPro" id="IPR011009">
    <property type="entry name" value="Kinase-like_dom_sf"/>
</dbReference>
<evidence type="ECO:0000256" key="7">
    <source>
        <dbReference type="ARBA" id="ARBA00047899"/>
    </source>
</evidence>
<dbReference type="GO" id="GO:0005737">
    <property type="term" value="C:cytoplasm"/>
    <property type="evidence" value="ECO:0007669"/>
    <property type="project" value="TreeGrafter"/>
</dbReference>
<dbReference type="FunFam" id="1.10.510.10:FF:001037">
    <property type="entry name" value="SRSF protein kinase 2"/>
    <property type="match status" value="1"/>
</dbReference>
<dbReference type="InterPro" id="IPR051334">
    <property type="entry name" value="SRPK"/>
</dbReference>
<dbReference type="PROSITE" id="PS00108">
    <property type="entry name" value="PROTEIN_KINASE_ST"/>
    <property type="match status" value="1"/>
</dbReference>
<evidence type="ECO:0000256" key="2">
    <source>
        <dbReference type="ARBA" id="ARBA00022527"/>
    </source>
</evidence>
<dbReference type="EC" id="2.7.11.1" evidence="1"/>
<dbReference type="Gene3D" id="1.10.510.10">
    <property type="entry name" value="Transferase(Phosphotransferase) domain 1"/>
    <property type="match status" value="2"/>
</dbReference>
<comment type="catalytic activity">
    <reaction evidence="7">
        <text>L-threonyl-[protein] + ATP = O-phospho-L-threonyl-[protein] + ADP + H(+)</text>
        <dbReference type="Rhea" id="RHEA:46608"/>
        <dbReference type="Rhea" id="RHEA-COMP:11060"/>
        <dbReference type="Rhea" id="RHEA-COMP:11605"/>
        <dbReference type="ChEBI" id="CHEBI:15378"/>
        <dbReference type="ChEBI" id="CHEBI:30013"/>
        <dbReference type="ChEBI" id="CHEBI:30616"/>
        <dbReference type="ChEBI" id="CHEBI:61977"/>
        <dbReference type="ChEBI" id="CHEBI:456216"/>
        <dbReference type="EC" id="2.7.11.1"/>
    </reaction>
</comment>
<dbReference type="RefSeq" id="XP_008468605.1">
    <property type="nucleotide sequence ID" value="XM_008470383.3"/>
</dbReference>
<dbReference type="InterPro" id="IPR000719">
    <property type="entry name" value="Prot_kinase_dom"/>
</dbReference>
<accession>A0A1S3CVG5</accession>
<evidence type="ECO:0000256" key="6">
    <source>
        <dbReference type="ARBA" id="ARBA00022840"/>
    </source>
</evidence>
<name>A0A1S3CVG5_DIACI</name>
<feature type="binding site" evidence="9">
    <location>
        <position position="116"/>
    </location>
    <ligand>
        <name>ATP</name>
        <dbReference type="ChEBI" id="CHEBI:30616"/>
    </ligand>
</feature>
<dbReference type="GO" id="GO:0004674">
    <property type="term" value="F:protein serine/threonine kinase activity"/>
    <property type="evidence" value="ECO:0007669"/>
    <property type="project" value="UniProtKB-KW"/>
</dbReference>
<dbReference type="Pfam" id="PF00069">
    <property type="entry name" value="Pkinase"/>
    <property type="match status" value="2"/>
</dbReference>
<keyword evidence="5" id="KW-0418">Kinase</keyword>
<keyword evidence="12" id="KW-1185">Reference proteome</keyword>
<dbReference type="FunFam" id="3.30.200.20:FF:000770">
    <property type="entry name" value="SRSF protein kinase 2"/>
    <property type="match status" value="1"/>
</dbReference>
<sequence length="756" mass="86028">MVAITSVGGIIESLSLSLSPPFNRRRIMPAYRGSFVSLSEPTKDSRARFIEPDLEEDMLFDQQESYMEYRPGGYCPVQIGDLFNFRYHVIRKLGWGHFSTVWLSWDLQDKTFVALKIVKSDQVYADTARDEIVLLKAVGRKSNVHSSAYNTQASEKVIRLLNDFKIYSRNGTHICMVFEVMGYNLLRLIARSDYKGIHIQNVRTIIKQVLEGLNYLHTQCRIIHTDIKPENILMCVDYDKVRRMARDATKHHKIGMKLPMSLDVGGPPKTFSSFSLQLDPQHRPASRNSPHRIPSHPVENGEIGTASGYASSTLQSAPDTLSYSTGHRILPPAPIPDSPGVYHSRTPGCDLRAITRHVDNRFDIDAWNVKKLSEHSELERISLRSSYLSQFESDTTINTYRDLIAKETKEYNHLERISKTSWATDSLRSKYSLSKFNIDTLNLSPKSVRKETKRFPDSGSKLASSFDTSDISKRPGLKPFRTYKSEDSAALPDSTTQPWSFESAIPNRPFDFTLQTRATDSPLCKADRYKFTFDSKLKHNQHTLAATLSSDNFSSLDYDLNFSYAKKSNSTMSDFSLLDPANEVYDISVKIADLGNACWIDDHFADEIQTRQYRSVEVLIGAGYGPAADIWSTACMAFELATGDYLFDPKAGKEYSRDDDHLAHIVELVGPIPKEVLSQGKKTLRYFTPQGNFRRIDNLKPWGLYQVLTEKYHWSKAEASDFADFLLPMLHVNQKLRASAADCLRHPWLNPRRSHY</sequence>
<protein>
    <recommendedName>
        <fullName evidence="1">non-specific serine/threonine protein kinase</fullName>
        <ecNumber evidence="1">2.7.11.1</ecNumber>
    </recommendedName>
</protein>
<dbReference type="AlphaFoldDB" id="A0A1S3CVG5"/>